<sequence>MTQNEERTLKDRYTLQTSDGVFLKGFQIFKSISKFVVQTEAQDLLFQRSDSGSGESMRIKHRAAFKIEPLVETINFLKVPHKINRVG</sequence>
<dbReference type="AlphaFoldDB" id="A0A249DZY4"/>
<dbReference type="EMBL" id="CP016303">
    <property type="protein sequence ID" value="ASX26815.1"/>
    <property type="molecule type" value="Genomic_DNA"/>
</dbReference>
<evidence type="ECO:0000313" key="1">
    <source>
        <dbReference type="EMBL" id="ASX26815.1"/>
    </source>
</evidence>
<reference evidence="1 2" key="2">
    <citation type="submission" date="2017-09" db="EMBL/GenBank/DDBJ databases">
        <title>The genome of whitefly Bemisia tabaci, a global crop pest, provides novel insights into virus transmission, host adaptation and insecticide resistance.</title>
        <authorList>
            <person name="Kaur N."/>
            <person name="Kliot A."/>
            <person name="Pinheiro P.V."/>
            <person name="Luan J."/>
            <person name="Zheng Y."/>
            <person name="Liu W."/>
            <person name="Sun H."/>
            <person name="Yang X."/>
            <person name="Xu Y."/>
            <person name="Luo Y."/>
            <person name="Kruse A."/>
            <person name="Fisher T.W."/>
            <person name="Nelson D.R."/>
            <person name="Elimelech M."/>
            <person name="MacCoss M."/>
            <person name="Johnson R."/>
            <person name="Cohen E."/>
            <person name="Hunter W.B."/>
            <person name="Brown J.K."/>
            <person name="Jander G."/>
            <person name="Cilia M."/>
            <person name="Douglas A.E."/>
            <person name="Ghanim M."/>
            <person name="Simmons A.M."/>
            <person name="Wintermantel W.M."/>
            <person name="Ling K.-S."/>
            <person name="Fei Z."/>
        </authorList>
    </citation>
    <scope>NUCLEOTIDE SEQUENCE [LARGE SCALE GENOMIC DNA]</scope>
    <source>
        <strain evidence="1 2">MEAM1</strain>
    </source>
</reference>
<dbReference type="Proteomes" id="UP000216438">
    <property type="component" value="Chromosome"/>
</dbReference>
<protein>
    <submittedName>
        <fullName evidence="1">Uncharacterized protein</fullName>
    </submittedName>
</protein>
<proteinExistence type="predicted"/>
<reference evidence="2" key="1">
    <citation type="submission" date="2016-06" db="EMBL/GenBank/DDBJ databases">
        <authorList>
            <person name="Chen W."/>
            <person name="Hasegawa D.K."/>
        </authorList>
    </citation>
    <scope>NUCLEOTIDE SEQUENCE [LARGE SCALE GENOMIC DNA]</scope>
    <source>
        <strain evidence="2">MEAM1</strain>
    </source>
</reference>
<accession>A0A249DZY4</accession>
<evidence type="ECO:0000313" key="2">
    <source>
        <dbReference type="Proteomes" id="UP000216438"/>
    </source>
</evidence>
<gene>
    <name evidence="1" type="ORF">BA171_07365</name>
</gene>
<name>A0A249DZY4_9ENTR</name>
<organism evidence="1 2">
    <name type="scientific">Candidatus Hamiltonella defensa</name>
    <name type="common">Bemisia tabaci</name>
    <dbReference type="NCBI Taxonomy" id="672795"/>
    <lineage>
        <taxon>Bacteria</taxon>
        <taxon>Pseudomonadati</taxon>
        <taxon>Pseudomonadota</taxon>
        <taxon>Gammaproteobacteria</taxon>
        <taxon>Enterobacterales</taxon>
        <taxon>Enterobacteriaceae</taxon>
        <taxon>aphid secondary symbionts</taxon>
        <taxon>Candidatus Williamhamiltonella</taxon>
    </lineage>
</organism>